<dbReference type="EMBL" id="RBLG01000001">
    <property type="protein sequence ID" value="RKS55431.1"/>
    <property type="molecule type" value="Genomic_DNA"/>
</dbReference>
<accession>A0A495PY75</accession>
<reference evidence="2 3" key="1">
    <citation type="submission" date="2018-10" db="EMBL/GenBank/DDBJ databases">
        <title>Genomic Encyclopedia of Archaeal and Bacterial Type Strains, Phase II (KMG-II): from individual species to whole genera.</title>
        <authorList>
            <person name="Goeker M."/>
        </authorList>
    </citation>
    <scope>NUCLEOTIDE SEQUENCE [LARGE SCALE GENOMIC DNA]</scope>
    <source>
        <strain evidence="2 3">DSM 19839</strain>
    </source>
</reference>
<gene>
    <name evidence="2" type="ORF">BC962_0394</name>
</gene>
<protein>
    <submittedName>
        <fullName evidence="2">Uncharacterized protein</fullName>
    </submittedName>
</protein>
<dbReference type="OrthoDB" id="1364277at2"/>
<comment type="caution">
    <text evidence="2">The sequence shown here is derived from an EMBL/GenBank/DDBJ whole genome shotgun (WGS) entry which is preliminary data.</text>
</comment>
<keyword evidence="3" id="KW-1185">Reference proteome</keyword>
<feature type="chain" id="PRO_5019837692" evidence="1">
    <location>
        <begin position="22"/>
        <end position="147"/>
    </location>
</feature>
<organism evidence="2 3">
    <name type="scientific">Gillisia mitskevichiae</name>
    <dbReference type="NCBI Taxonomy" id="270921"/>
    <lineage>
        <taxon>Bacteria</taxon>
        <taxon>Pseudomonadati</taxon>
        <taxon>Bacteroidota</taxon>
        <taxon>Flavobacteriia</taxon>
        <taxon>Flavobacteriales</taxon>
        <taxon>Flavobacteriaceae</taxon>
        <taxon>Gillisia</taxon>
    </lineage>
</organism>
<evidence type="ECO:0000256" key="1">
    <source>
        <dbReference type="SAM" id="SignalP"/>
    </source>
</evidence>
<dbReference type="RefSeq" id="WP_121344251.1">
    <property type="nucleotide sequence ID" value="NZ_RBLG01000001.1"/>
</dbReference>
<proteinExistence type="predicted"/>
<dbReference type="Proteomes" id="UP000276282">
    <property type="component" value="Unassembled WGS sequence"/>
</dbReference>
<feature type="signal peptide" evidence="1">
    <location>
        <begin position="1"/>
        <end position="21"/>
    </location>
</feature>
<dbReference type="PROSITE" id="PS51257">
    <property type="entry name" value="PROKAR_LIPOPROTEIN"/>
    <property type="match status" value="1"/>
</dbReference>
<sequence>MKNIYLLLSATLVIVLFASCAGNKDLQEKAPANLGTAYYTTQGEITTMYIPISSIQTNRVSLDSIYFRNKKAELTTDVNTPGVYFAKFNNAKPDIIMSSDPKEEFGNKMPQKIEKMDFELKDDEAILIFTQNSKVKYYKLTGVKERV</sequence>
<evidence type="ECO:0000313" key="2">
    <source>
        <dbReference type="EMBL" id="RKS55431.1"/>
    </source>
</evidence>
<name>A0A495PY75_9FLAO</name>
<evidence type="ECO:0000313" key="3">
    <source>
        <dbReference type="Proteomes" id="UP000276282"/>
    </source>
</evidence>
<dbReference type="AlphaFoldDB" id="A0A495PY75"/>
<keyword evidence="1" id="KW-0732">Signal</keyword>